<dbReference type="Gene3D" id="2.115.10.20">
    <property type="entry name" value="Glycosyl hydrolase domain, family 43"/>
    <property type="match status" value="1"/>
</dbReference>
<dbReference type="CDD" id="cd08984">
    <property type="entry name" value="GH43-like"/>
    <property type="match status" value="1"/>
</dbReference>
<evidence type="ECO:0000313" key="1">
    <source>
        <dbReference type="EMBL" id="KKB07124.1"/>
    </source>
</evidence>
<accession>A0A0F5FDZ4</accession>
<dbReference type="RefSeq" id="WP_046110331.1">
    <property type="nucleotide sequence ID" value="NZ_JZEX01000175.1"/>
</dbReference>
<evidence type="ECO:0008006" key="3">
    <source>
        <dbReference type="Google" id="ProtNLM"/>
    </source>
</evidence>
<name>A0A0F5FDZ4_9HYPH</name>
<sequence length="316" mass="35310">MSAPIYSDPIENGAADPTVIHRAGTNEWWMFYTRRRADFASADYQWIHGSPIGVAVSRDAGLTWTYKGTVAGLDDPADEGLNTHWAPEIVNIGGLYHMFLSYITGTHPDWNSRRTIVHFTSPDLETWTRVGPLPLPSDNVIDAAVAPCPDGLYRLWYKDEAKGSCTWVATSRDLYDWQVVGEVIPGKDGGVPHEGPNVFPLCGYIWMIVDEWRGQGVFRSTDAVTWGRQGLILDQPGADRQDRRFARHADVVTQGDWAALYYFTHSEWEETSGNPPMTPAERSTVIHVARLTVEDGRLVAERDVGPLALDPALQRF</sequence>
<evidence type="ECO:0000313" key="2">
    <source>
        <dbReference type="Proteomes" id="UP000033632"/>
    </source>
</evidence>
<proteinExistence type="predicted"/>
<gene>
    <name evidence="1" type="ORF">VE25_19425</name>
</gene>
<dbReference type="Proteomes" id="UP000033632">
    <property type="component" value="Unassembled WGS sequence"/>
</dbReference>
<organism evidence="1 2">
    <name type="scientific">Devosia geojensis</name>
    <dbReference type="NCBI Taxonomy" id="443610"/>
    <lineage>
        <taxon>Bacteria</taxon>
        <taxon>Pseudomonadati</taxon>
        <taxon>Pseudomonadota</taxon>
        <taxon>Alphaproteobacteria</taxon>
        <taxon>Hyphomicrobiales</taxon>
        <taxon>Devosiaceae</taxon>
        <taxon>Devosia</taxon>
    </lineage>
</organism>
<dbReference type="AlphaFoldDB" id="A0A0F5FDZ4"/>
<protein>
    <recommendedName>
        <fullName evidence="3">Glycosyl hydrolase</fullName>
    </recommendedName>
</protein>
<dbReference type="SUPFAM" id="SSF75005">
    <property type="entry name" value="Arabinanase/levansucrase/invertase"/>
    <property type="match status" value="1"/>
</dbReference>
<dbReference type="STRING" id="443610.VE25_19425"/>
<dbReference type="PATRIC" id="fig|443610.3.peg.2204"/>
<comment type="caution">
    <text evidence="1">The sequence shown here is derived from an EMBL/GenBank/DDBJ whole genome shotgun (WGS) entry which is preliminary data.</text>
</comment>
<dbReference type="InterPro" id="IPR023296">
    <property type="entry name" value="Glyco_hydro_beta-prop_sf"/>
</dbReference>
<dbReference type="EMBL" id="JZEX01000175">
    <property type="protein sequence ID" value="KKB07124.1"/>
    <property type="molecule type" value="Genomic_DNA"/>
</dbReference>
<keyword evidence="2" id="KW-1185">Reference proteome</keyword>
<dbReference type="OrthoDB" id="9759709at2"/>
<reference evidence="1 2" key="1">
    <citation type="submission" date="2015-03" db="EMBL/GenBank/DDBJ databases">
        <authorList>
            <person name="Hassan Y.I."/>
            <person name="Lepp D."/>
            <person name="Li X.-Z."/>
            <person name="Zhou T."/>
        </authorList>
    </citation>
    <scope>NUCLEOTIDE SEQUENCE [LARGE SCALE GENOMIC DNA]</scope>
    <source>
        <strain evidence="1 2">BD-c194</strain>
    </source>
</reference>